<accession>A0A8X6NDT7</accession>
<comment type="caution">
    <text evidence="2">The sequence shown here is derived from an EMBL/GenBank/DDBJ whole genome shotgun (WGS) entry which is preliminary data.</text>
</comment>
<proteinExistence type="predicted"/>
<evidence type="ECO:0000256" key="1">
    <source>
        <dbReference type="SAM" id="MobiDB-lite"/>
    </source>
</evidence>
<feature type="region of interest" description="Disordered" evidence="1">
    <location>
        <begin position="1"/>
        <end position="22"/>
    </location>
</feature>
<evidence type="ECO:0000313" key="2">
    <source>
        <dbReference type="EMBL" id="GFT07962.1"/>
    </source>
</evidence>
<dbReference type="EMBL" id="BMAW01103187">
    <property type="protein sequence ID" value="GFT07962.1"/>
    <property type="molecule type" value="Genomic_DNA"/>
</dbReference>
<gene>
    <name evidence="2" type="ORF">NPIL_129121</name>
</gene>
<protein>
    <recommendedName>
        <fullName evidence="4">Transposase</fullName>
    </recommendedName>
</protein>
<sequence length="83" mass="9096">MTPLGGDRRQPKRTCGGAEPADRDSRYVGVDEWCISGRCCLSTVYNQMDQAVFIGAISAMTDIGRHHLVWRSRGLAKSAARNA</sequence>
<feature type="non-terminal residue" evidence="2">
    <location>
        <position position="1"/>
    </location>
</feature>
<name>A0A8X6NDT7_NEPPI</name>
<evidence type="ECO:0000313" key="3">
    <source>
        <dbReference type="Proteomes" id="UP000887013"/>
    </source>
</evidence>
<dbReference type="AlphaFoldDB" id="A0A8X6NDT7"/>
<keyword evidence="3" id="KW-1185">Reference proteome</keyword>
<reference evidence="2" key="1">
    <citation type="submission" date="2020-08" db="EMBL/GenBank/DDBJ databases">
        <title>Multicomponent nature underlies the extraordinary mechanical properties of spider dragline silk.</title>
        <authorList>
            <person name="Kono N."/>
            <person name="Nakamura H."/>
            <person name="Mori M."/>
            <person name="Yoshida Y."/>
            <person name="Ohtoshi R."/>
            <person name="Malay A.D."/>
            <person name="Moran D.A.P."/>
            <person name="Tomita M."/>
            <person name="Numata K."/>
            <person name="Arakawa K."/>
        </authorList>
    </citation>
    <scope>NUCLEOTIDE SEQUENCE</scope>
</reference>
<dbReference type="Proteomes" id="UP000887013">
    <property type="component" value="Unassembled WGS sequence"/>
</dbReference>
<evidence type="ECO:0008006" key="4">
    <source>
        <dbReference type="Google" id="ProtNLM"/>
    </source>
</evidence>
<organism evidence="2 3">
    <name type="scientific">Nephila pilipes</name>
    <name type="common">Giant wood spider</name>
    <name type="synonym">Nephila maculata</name>
    <dbReference type="NCBI Taxonomy" id="299642"/>
    <lineage>
        <taxon>Eukaryota</taxon>
        <taxon>Metazoa</taxon>
        <taxon>Ecdysozoa</taxon>
        <taxon>Arthropoda</taxon>
        <taxon>Chelicerata</taxon>
        <taxon>Arachnida</taxon>
        <taxon>Araneae</taxon>
        <taxon>Araneomorphae</taxon>
        <taxon>Entelegynae</taxon>
        <taxon>Araneoidea</taxon>
        <taxon>Nephilidae</taxon>
        <taxon>Nephila</taxon>
    </lineage>
</organism>